<dbReference type="Proteomes" id="UP001519345">
    <property type="component" value="Unassembled WGS sequence"/>
</dbReference>
<feature type="transmembrane region" description="Helical" evidence="1">
    <location>
        <begin position="21"/>
        <end position="39"/>
    </location>
</feature>
<dbReference type="EMBL" id="JAGGKX010000002">
    <property type="protein sequence ID" value="MBP1968664.1"/>
    <property type="molecule type" value="Genomic_DNA"/>
</dbReference>
<organism evidence="2 3">
    <name type="scientific">Virgibacillus natechei</name>
    <dbReference type="NCBI Taxonomy" id="1216297"/>
    <lineage>
        <taxon>Bacteria</taxon>
        <taxon>Bacillati</taxon>
        <taxon>Bacillota</taxon>
        <taxon>Bacilli</taxon>
        <taxon>Bacillales</taxon>
        <taxon>Bacillaceae</taxon>
        <taxon>Virgibacillus</taxon>
    </lineage>
</organism>
<keyword evidence="1" id="KW-1133">Transmembrane helix</keyword>
<proteinExistence type="predicted"/>
<accession>A0ABS4IF57</accession>
<sequence length="72" mass="8468">MRTNSSLIKTNPPYKSFSKKMAYFYIIIGILSFFFLYYYVGITMILSFLISFSLIFMGRSALKKQKKKSKVK</sequence>
<keyword evidence="3" id="KW-1185">Reference proteome</keyword>
<gene>
    <name evidence="2" type="ORF">J2Z83_000756</name>
</gene>
<comment type="caution">
    <text evidence="2">The sequence shown here is derived from an EMBL/GenBank/DDBJ whole genome shotgun (WGS) entry which is preliminary data.</text>
</comment>
<evidence type="ECO:0000313" key="2">
    <source>
        <dbReference type="EMBL" id="MBP1968664.1"/>
    </source>
</evidence>
<evidence type="ECO:0000313" key="3">
    <source>
        <dbReference type="Proteomes" id="UP001519345"/>
    </source>
</evidence>
<evidence type="ECO:0000256" key="1">
    <source>
        <dbReference type="SAM" id="Phobius"/>
    </source>
</evidence>
<keyword evidence="1" id="KW-0812">Transmembrane</keyword>
<name>A0ABS4IF57_9BACI</name>
<reference evidence="2 3" key="1">
    <citation type="submission" date="2021-03" db="EMBL/GenBank/DDBJ databases">
        <title>Genomic Encyclopedia of Type Strains, Phase IV (KMG-IV): sequencing the most valuable type-strain genomes for metagenomic binning, comparative biology and taxonomic classification.</title>
        <authorList>
            <person name="Goeker M."/>
        </authorList>
    </citation>
    <scope>NUCLEOTIDE SEQUENCE [LARGE SCALE GENOMIC DNA]</scope>
    <source>
        <strain evidence="2 3">DSM 25609</strain>
    </source>
</reference>
<feature type="transmembrane region" description="Helical" evidence="1">
    <location>
        <begin position="45"/>
        <end position="62"/>
    </location>
</feature>
<keyword evidence="1" id="KW-0472">Membrane</keyword>
<protein>
    <submittedName>
        <fullName evidence="2">Uncharacterized membrane protein (DUF485 family)</fullName>
    </submittedName>
</protein>